<accession>A0A8J8SYH0</accession>
<comment type="caution">
    <text evidence="1">The sequence shown here is derived from an EMBL/GenBank/DDBJ whole genome shotgun (WGS) entry which is preliminary data.</text>
</comment>
<reference evidence="1" key="1">
    <citation type="submission" date="2019-06" db="EMBL/GenBank/DDBJ databases">
        <authorList>
            <person name="Zheng W."/>
        </authorList>
    </citation>
    <scope>NUCLEOTIDE SEQUENCE</scope>
    <source>
        <strain evidence="1">QDHG01</strain>
    </source>
</reference>
<gene>
    <name evidence="1" type="ORF">FGO68_gene6557</name>
</gene>
<dbReference type="AlphaFoldDB" id="A0A8J8SYH0"/>
<proteinExistence type="predicted"/>
<organism evidence="1 2">
    <name type="scientific">Halteria grandinella</name>
    <dbReference type="NCBI Taxonomy" id="5974"/>
    <lineage>
        <taxon>Eukaryota</taxon>
        <taxon>Sar</taxon>
        <taxon>Alveolata</taxon>
        <taxon>Ciliophora</taxon>
        <taxon>Intramacronucleata</taxon>
        <taxon>Spirotrichea</taxon>
        <taxon>Stichotrichia</taxon>
        <taxon>Sporadotrichida</taxon>
        <taxon>Halteriidae</taxon>
        <taxon>Halteria</taxon>
    </lineage>
</organism>
<keyword evidence="2" id="KW-1185">Reference proteome</keyword>
<dbReference type="EMBL" id="RRYP01015405">
    <property type="protein sequence ID" value="TNV75512.1"/>
    <property type="molecule type" value="Genomic_DNA"/>
</dbReference>
<protein>
    <submittedName>
        <fullName evidence="1">Uncharacterized protein</fullName>
    </submittedName>
</protein>
<evidence type="ECO:0000313" key="1">
    <source>
        <dbReference type="EMBL" id="TNV75512.1"/>
    </source>
</evidence>
<dbReference type="Proteomes" id="UP000785679">
    <property type="component" value="Unassembled WGS sequence"/>
</dbReference>
<name>A0A8J8SYH0_HALGN</name>
<sequence>MGQIYNYQEWSRNYSLHKHQDEIDQYLIKLKTASLKFADYKASPSIVLWKHYERILFSISFDTILQLQNEEHVQMLFRLKQQKIDHLVEETITNQKSDKLDILEDQRPIQEINQAILAKLNSALGAEMKEHADVIFIMGQIDIISRDLILREQKQTIEQLMSMDRLLSQQQPLQ</sequence>
<evidence type="ECO:0000313" key="2">
    <source>
        <dbReference type="Proteomes" id="UP000785679"/>
    </source>
</evidence>